<accession>A0A174LUE8</accession>
<dbReference type="SUPFAM" id="SSF52499">
    <property type="entry name" value="Isochorismatase-like hydrolases"/>
    <property type="match status" value="1"/>
</dbReference>
<sequence>MRKEALLIIDVQNDYFKNGRCELYQPEKALMAIKKLLHYFRTKKSPVNYIQHIVI</sequence>
<dbReference type="RefSeq" id="WP_022202505.1">
    <property type="nucleotide sequence ID" value="NZ_CATYWZ010000049.1"/>
</dbReference>
<dbReference type="Pfam" id="PF00857">
    <property type="entry name" value="Isochorismatase"/>
    <property type="match status" value="1"/>
</dbReference>
<dbReference type="InterPro" id="IPR000868">
    <property type="entry name" value="Isochorismatase-like_dom"/>
</dbReference>
<evidence type="ECO:0000313" key="3">
    <source>
        <dbReference type="Proteomes" id="UP000095512"/>
    </source>
</evidence>
<proteinExistence type="predicted"/>
<reference evidence="2 3" key="1">
    <citation type="submission" date="2015-09" db="EMBL/GenBank/DDBJ databases">
        <authorList>
            <consortium name="Pathogen Informatics"/>
        </authorList>
    </citation>
    <scope>NUCLEOTIDE SEQUENCE [LARGE SCALE GENOMIC DNA]</scope>
    <source>
        <strain evidence="2 3">2789STDY5834865</strain>
    </source>
</reference>
<dbReference type="Proteomes" id="UP000095512">
    <property type="component" value="Unassembled WGS sequence"/>
</dbReference>
<name>A0A174LUE8_9FIRM</name>
<gene>
    <name evidence="2" type="ORF">ERS852480_02991</name>
</gene>
<evidence type="ECO:0000313" key="2">
    <source>
        <dbReference type="EMBL" id="CUP27713.1"/>
    </source>
</evidence>
<evidence type="ECO:0000259" key="1">
    <source>
        <dbReference type="Pfam" id="PF00857"/>
    </source>
</evidence>
<dbReference type="AlphaFoldDB" id="A0A174LUE8"/>
<dbReference type="InterPro" id="IPR036380">
    <property type="entry name" value="Isochorismatase-like_sf"/>
</dbReference>
<protein>
    <submittedName>
        <fullName evidence="2">Isochorismatase</fullName>
    </submittedName>
</protein>
<organism evidence="2 3">
    <name type="scientific">Enterocloster clostridioformis</name>
    <dbReference type="NCBI Taxonomy" id="1531"/>
    <lineage>
        <taxon>Bacteria</taxon>
        <taxon>Bacillati</taxon>
        <taxon>Bacillota</taxon>
        <taxon>Clostridia</taxon>
        <taxon>Lachnospirales</taxon>
        <taxon>Lachnospiraceae</taxon>
        <taxon>Enterocloster</taxon>
    </lineage>
</organism>
<feature type="domain" description="Isochorismatase-like" evidence="1">
    <location>
        <begin position="5"/>
        <end position="53"/>
    </location>
</feature>
<dbReference type="EMBL" id="CZAB01000027">
    <property type="protein sequence ID" value="CUP27713.1"/>
    <property type="molecule type" value="Genomic_DNA"/>
</dbReference>
<dbReference type="Gene3D" id="3.40.50.850">
    <property type="entry name" value="Isochorismatase-like"/>
    <property type="match status" value="1"/>
</dbReference>